<dbReference type="Gene3D" id="2.40.128.130">
    <property type="entry name" value="Autotransporter beta-domain"/>
    <property type="match status" value="1"/>
</dbReference>
<evidence type="ECO:0000313" key="3">
    <source>
        <dbReference type="EMBL" id="MBB5051262.1"/>
    </source>
</evidence>
<dbReference type="Proteomes" id="UP000521227">
    <property type="component" value="Unassembled WGS sequence"/>
</dbReference>
<dbReference type="Pfam" id="PF03797">
    <property type="entry name" value="Autotransporter"/>
    <property type="match status" value="1"/>
</dbReference>
<evidence type="ECO:0000256" key="1">
    <source>
        <dbReference type="SAM" id="SignalP"/>
    </source>
</evidence>
<sequence>MTASITAVVTLASTNARAQFACVGTLGASDVTCSNTGATAVPFLQDQLGSFNLTTTSSGFSNGITTTSVDGNVTATNSGINADMLETSASGLGNATSNNSGIIGTYISTLSGAGNATSMNSGTVIQDITTIAQDGGNALTNNSGYTSAITTSTAPGSALVSGSATSINSGFVAGVIATTADGGGNATTSNSGVAIDGMATLTTNGGLGSGAGTATSINSGIVDTILTQTFDGGNAITINSGRIVNTSLGPGIFNATIDGGNATTVNTGFVNGGIFTGTGMAGGDGNAITANYGTVIGPFVTTAGVAGGNGNAIALNAGSIYGTVDVIAGVVGTASFTNAGLVDGTSSGGLAINLVQFDTATPTTLNILPGSRIVGQIVLNGDILDPFAVGTRVNILSGHDISSVLTFGGGGCGCLFGGLTDTGAIVNVTGGAPYVINGDTVAILDPTSFVAADRNVVDVTRTITSLVTSRLTNPAPIGGSGSTAIGFAPSGNVARDMANDAFSGVPALAYASNDRVLLSNPSFTAADGTSIWAQGFGGQRIQQADAPTLRSVSNFYGGVLGIDKTVQPGLRLGGFIGGGAIKSTIDLNSGDTSSDIGFGGIYGRYAMGRAFLDFSLLGGYSSNDVKRTIANNLVPGGYEYAAGKYNGWFISPEVAYGFQRSLGYNLTLTPSARVRYLAAGFGGYQEAGSSTNLTVASRTSHNFEERGEFKLTHTTNATPTEQLQLSGTVGLVALQRVGDANVNTILLGQSLAFATPGKASIVGFYAGAGFDWRNASGFSVFGAAEFTAMSDQSQTITGRGGVKVSF</sequence>
<evidence type="ECO:0000313" key="4">
    <source>
        <dbReference type="Proteomes" id="UP000521227"/>
    </source>
</evidence>
<feature type="chain" id="PRO_5032396948" evidence="1">
    <location>
        <begin position="19"/>
        <end position="806"/>
    </location>
</feature>
<proteinExistence type="predicted"/>
<dbReference type="SMART" id="SM00869">
    <property type="entry name" value="Autotransporter"/>
    <property type="match status" value="1"/>
</dbReference>
<evidence type="ECO:0000259" key="2">
    <source>
        <dbReference type="PROSITE" id="PS51208"/>
    </source>
</evidence>
<feature type="domain" description="Autotransporter" evidence="2">
    <location>
        <begin position="524"/>
        <end position="806"/>
    </location>
</feature>
<dbReference type="PROSITE" id="PS51208">
    <property type="entry name" value="AUTOTRANSPORTER"/>
    <property type="match status" value="1"/>
</dbReference>
<feature type="signal peptide" evidence="1">
    <location>
        <begin position="1"/>
        <end position="18"/>
    </location>
</feature>
<comment type="caution">
    <text evidence="3">The sequence shown here is derived from an EMBL/GenBank/DDBJ whole genome shotgun (WGS) entry which is preliminary data.</text>
</comment>
<dbReference type="RefSeq" id="WP_184083058.1">
    <property type="nucleotide sequence ID" value="NZ_JACHIJ010000002.1"/>
</dbReference>
<dbReference type="SUPFAM" id="SSF103515">
    <property type="entry name" value="Autotransporter"/>
    <property type="match status" value="1"/>
</dbReference>
<name>A0A840MX19_9BRAD</name>
<protein>
    <submittedName>
        <fullName evidence="3">Uncharacterized protein with beta-barrel porin domain</fullName>
    </submittedName>
</protein>
<accession>A0A840MX19</accession>
<dbReference type="EMBL" id="JACHIJ010000002">
    <property type="protein sequence ID" value="MBB5051262.1"/>
    <property type="molecule type" value="Genomic_DNA"/>
</dbReference>
<gene>
    <name evidence="3" type="ORF">HNQ36_001216</name>
</gene>
<dbReference type="InterPro" id="IPR036709">
    <property type="entry name" value="Autotransporte_beta_dom_sf"/>
</dbReference>
<dbReference type="InterPro" id="IPR005546">
    <property type="entry name" value="Autotransporte_beta"/>
</dbReference>
<reference evidence="3 4" key="1">
    <citation type="submission" date="2020-08" db="EMBL/GenBank/DDBJ databases">
        <title>Genomic Encyclopedia of Type Strains, Phase IV (KMG-IV): sequencing the most valuable type-strain genomes for metagenomic binning, comparative biology and taxonomic classification.</title>
        <authorList>
            <person name="Goeker M."/>
        </authorList>
    </citation>
    <scope>NUCLEOTIDE SEQUENCE [LARGE SCALE GENOMIC DNA]</scope>
    <source>
        <strain evidence="3 4">DSM 17498</strain>
    </source>
</reference>
<dbReference type="AlphaFoldDB" id="A0A840MX19"/>
<keyword evidence="1" id="KW-0732">Signal</keyword>
<organism evidence="3 4">
    <name type="scientific">Afipia massiliensis</name>
    <dbReference type="NCBI Taxonomy" id="211460"/>
    <lineage>
        <taxon>Bacteria</taxon>
        <taxon>Pseudomonadati</taxon>
        <taxon>Pseudomonadota</taxon>
        <taxon>Alphaproteobacteria</taxon>
        <taxon>Hyphomicrobiales</taxon>
        <taxon>Nitrobacteraceae</taxon>
        <taxon>Afipia</taxon>
    </lineage>
</organism>